<feature type="domain" description="Caspase family p20" evidence="16">
    <location>
        <begin position="509"/>
        <end position="633"/>
    </location>
</feature>
<dbReference type="OrthoDB" id="10012075at2759"/>
<keyword evidence="4 13" id="KW-0812">Transmembrane</keyword>
<reference evidence="19 20" key="1">
    <citation type="submission" date="2025-04" db="UniProtKB">
        <authorList>
            <consortium name="RefSeq"/>
        </authorList>
    </citation>
    <scope>IDENTIFICATION</scope>
</reference>
<proteinExistence type="inferred from homology"/>
<dbReference type="CDD" id="cd00032">
    <property type="entry name" value="CASc"/>
    <property type="match status" value="1"/>
</dbReference>
<dbReference type="InterPro" id="IPR013106">
    <property type="entry name" value="Ig_V-set"/>
</dbReference>
<dbReference type="PROSITE" id="PS50208">
    <property type="entry name" value="CASPASE_P20"/>
    <property type="match status" value="1"/>
</dbReference>
<dbReference type="GO" id="GO:0031295">
    <property type="term" value="P:T cell costimulation"/>
    <property type="evidence" value="ECO:0007669"/>
    <property type="project" value="TreeGrafter"/>
</dbReference>
<dbReference type="InterPro" id="IPR051713">
    <property type="entry name" value="T-cell_Activation_Regulation"/>
</dbReference>
<evidence type="ECO:0000256" key="13">
    <source>
        <dbReference type="SAM" id="Phobius"/>
    </source>
</evidence>
<dbReference type="GO" id="GO:0004197">
    <property type="term" value="F:cysteine-type endopeptidase activity"/>
    <property type="evidence" value="ECO:0007669"/>
    <property type="project" value="InterPro"/>
</dbReference>
<evidence type="ECO:0000313" key="18">
    <source>
        <dbReference type="Proteomes" id="UP000515150"/>
    </source>
</evidence>
<evidence type="ECO:0000259" key="15">
    <source>
        <dbReference type="PROSITE" id="PS50207"/>
    </source>
</evidence>
<organism evidence="18 19">
    <name type="scientific">Betta splendens</name>
    <name type="common">Siamese fighting fish</name>
    <dbReference type="NCBI Taxonomy" id="158456"/>
    <lineage>
        <taxon>Eukaryota</taxon>
        <taxon>Metazoa</taxon>
        <taxon>Chordata</taxon>
        <taxon>Craniata</taxon>
        <taxon>Vertebrata</taxon>
        <taxon>Euteleostomi</taxon>
        <taxon>Actinopterygii</taxon>
        <taxon>Neopterygii</taxon>
        <taxon>Teleostei</taxon>
        <taxon>Neoteleostei</taxon>
        <taxon>Acanthomorphata</taxon>
        <taxon>Anabantaria</taxon>
        <taxon>Anabantiformes</taxon>
        <taxon>Anabantoidei</taxon>
        <taxon>Osphronemidae</taxon>
        <taxon>Betta</taxon>
    </lineage>
</organism>
<dbReference type="InterPro" id="IPR003599">
    <property type="entry name" value="Ig_sub"/>
</dbReference>
<dbReference type="GeneID" id="114857094"/>
<evidence type="ECO:0000256" key="3">
    <source>
        <dbReference type="ARBA" id="ARBA00022475"/>
    </source>
</evidence>
<evidence type="ECO:0000256" key="6">
    <source>
        <dbReference type="ARBA" id="ARBA00022989"/>
    </source>
</evidence>
<dbReference type="PROSITE" id="PS50835">
    <property type="entry name" value="IG_LIKE"/>
    <property type="match status" value="4"/>
</dbReference>
<keyword evidence="3" id="KW-1003">Cell membrane</keyword>
<dbReference type="InterPro" id="IPR007110">
    <property type="entry name" value="Ig-like_dom"/>
</dbReference>
<feature type="domain" description="Caspase family p10" evidence="15">
    <location>
        <begin position="652"/>
        <end position="743"/>
    </location>
</feature>
<evidence type="ECO:0000256" key="14">
    <source>
        <dbReference type="SAM" id="SignalP"/>
    </source>
</evidence>
<dbReference type="KEGG" id="bspl:114857094"/>
<evidence type="ECO:0000256" key="10">
    <source>
        <dbReference type="ARBA" id="ARBA00023180"/>
    </source>
</evidence>
<dbReference type="Pfam" id="PF07686">
    <property type="entry name" value="V-set"/>
    <property type="match status" value="4"/>
</dbReference>
<evidence type="ECO:0000313" key="19">
    <source>
        <dbReference type="RefSeq" id="XP_029009068.1"/>
    </source>
</evidence>
<feature type="chain" id="PRO_5044651708" evidence="14">
    <location>
        <begin position="20"/>
        <end position="744"/>
    </location>
</feature>
<evidence type="ECO:0000256" key="7">
    <source>
        <dbReference type="ARBA" id="ARBA00023136"/>
    </source>
</evidence>
<dbReference type="Pfam" id="PF00656">
    <property type="entry name" value="Peptidase_C14"/>
    <property type="match status" value="1"/>
</dbReference>
<dbReference type="GO" id="GO:0042130">
    <property type="term" value="P:negative regulation of T cell proliferation"/>
    <property type="evidence" value="ECO:0007669"/>
    <property type="project" value="TreeGrafter"/>
</dbReference>
<keyword evidence="9" id="KW-0675">Receptor</keyword>
<keyword evidence="5 14" id="KW-0732">Signal</keyword>
<dbReference type="GO" id="GO:0006955">
    <property type="term" value="P:immune response"/>
    <property type="evidence" value="ECO:0007669"/>
    <property type="project" value="TreeGrafter"/>
</dbReference>
<dbReference type="SMART" id="SM00115">
    <property type="entry name" value="CASc"/>
    <property type="match status" value="1"/>
</dbReference>
<dbReference type="SUPFAM" id="SSF48726">
    <property type="entry name" value="Immunoglobulin"/>
    <property type="match status" value="4"/>
</dbReference>
<evidence type="ECO:0000256" key="12">
    <source>
        <dbReference type="RuleBase" id="RU003971"/>
    </source>
</evidence>
<keyword evidence="6 13" id="KW-1133">Transmembrane helix</keyword>
<keyword evidence="10" id="KW-0325">Glycoprotein</keyword>
<protein>
    <submittedName>
        <fullName evidence="19 20">Uncharacterized protein LOC114857094 isoform X1</fullName>
    </submittedName>
</protein>
<dbReference type="RefSeq" id="XP_029009076.1">
    <property type="nucleotide sequence ID" value="XM_029153243.3"/>
</dbReference>
<evidence type="ECO:0000259" key="16">
    <source>
        <dbReference type="PROSITE" id="PS50208"/>
    </source>
</evidence>
<dbReference type="AlphaFoldDB" id="A0A6P7MRW6"/>
<evidence type="ECO:0000256" key="4">
    <source>
        <dbReference type="ARBA" id="ARBA00022692"/>
    </source>
</evidence>
<dbReference type="GO" id="GO:0042102">
    <property type="term" value="P:positive regulation of T cell proliferation"/>
    <property type="evidence" value="ECO:0007669"/>
    <property type="project" value="TreeGrafter"/>
</dbReference>
<dbReference type="Gene3D" id="2.60.40.10">
    <property type="entry name" value="Immunoglobulins"/>
    <property type="match status" value="4"/>
</dbReference>
<evidence type="ECO:0000256" key="8">
    <source>
        <dbReference type="ARBA" id="ARBA00023157"/>
    </source>
</evidence>
<dbReference type="RefSeq" id="XP_029009068.1">
    <property type="nucleotide sequence ID" value="XM_029153235.3"/>
</dbReference>
<feature type="domain" description="Ig-like" evidence="17">
    <location>
        <begin position="140"/>
        <end position="261"/>
    </location>
</feature>
<keyword evidence="8" id="KW-1015">Disulfide bond</keyword>
<dbReference type="InterPro" id="IPR015917">
    <property type="entry name" value="Pept_C14A"/>
</dbReference>
<evidence type="ECO:0000256" key="11">
    <source>
        <dbReference type="ARBA" id="ARBA00023319"/>
    </source>
</evidence>
<dbReference type="InterPro" id="IPR029030">
    <property type="entry name" value="Caspase-like_dom_sf"/>
</dbReference>
<comment type="subcellular location">
    <subcellularLocation>
        <location evidence="1">Cell membrane</location>
        <topology evidence="1">Single-pass type I membrane protein</topology>
    </subcellularLocation>
</comment>
<keyword evidence="18" id="KW-1185">Reference proteome</keyword>
<dbReference type="GO" id="GO:0071222">
    <property type="term" value="P:cellular response to lipopolysaccharide"/>
    <property type="evidence" value="ECO:0007669"/>
    <property type="project" value="TreeGrafter"/>
</dbReference>
<dbReference type="SMART" id="SM00409">
    <property type="entry name" value="IG"/>
    <property type="match status" value="4"/>
</dbReference>
<comment type="similarity">
    <text evidence="2 12">Belongs to the peptidase C14A family.</text>
</comment>
<dbReference type="InterPro" id="IPR011600">
    <property type="entry name" value="Pept_C14_caspase"/>
</dbReference>
<dbReference type="Gene3D" id="3.40.50.1460">
    <property type="match status" value="1"/>
</dbReference>
<keyword evidence="11" id="KW-0393">Immunoglobulin domain</keyword>
<feature type="signal peptide" evidence="14">
    <location>
        <begin position="1"/>
        <end position="19"/>
    </location>
</feature>
<dbReference type="GeneTree" id="ENSGT00940000155140"/>
<feature type="domain" description="Ig-like" evidence="17">
    <location>
        <begin position="263"/>
        <end position="367"/>
    </location>
</feature>
<dbReference type="SUPFAM" id="SSF52129">
    <property type="entry name" value="Caspase-like"/>
    <property type="match status" value="1"/>
</dbReference>
<dbReference type="PROSITE" id="PS50207">
    <property type="entry name" value="CASPASE_P10"/>
    <property type="match status" value="1"/>
</dbReference>
<sequence length="744" mass="85151">MHILVVFVIMVHVSHHVSAVDMYEGGWFLLPCEFPTFEVDNVTVVWSRYDLSPSIVHQHQLDGDELKDQNQLYRGRTSMSTDALKTGDLSLNLTGLRVSDSGTYTCYVRSAGGQRKVADVQLQVKEQFPSWATALLILLPIIFIIAVTLSVHFRHFFMSVYQVKVESGEESVLLSCKTLVCLLTDITDIRVEWKDNLNRMAYVYRNGSNQPKEQHRHYKGRSEMKRNLLRTGDVSLSLKHPTDEDTGTFTCTVYKEEKHLMEKKVILKVKVQPVEVDSGEKFVLLPCKTTVDLTKDVKVEWKDSKTRKVYVYHPGSDQPEEQHSLYRGRTEMNRLERGDITLSLKDPTSEDSGTFICTIYNREKNIMMKKQVQLKVKVQSVQVDSGEKSVLLPCKTTVDLTEDVKVEWKDSKSRKVYVYHLGSDQPEEQHSLYRGRTEMNLLECGDISLSLKDLTYEDSGTFICTVYNREKNIMMKKQVQLKVKENLTESFESFTELNPEKAYNMNRRRRGLALIFNQEQFHHQLGFCDRHGSEVDAPILEKSLMHLGFEVKLFTDLKKDDINAKLDKAANADHSDADCLLLVFMSYGEEGYVYAHDDKLAVNDIPDKFKGTNCSSLVGKPKIFIWQSDSGTECDRPCIDTNPEDNDAEVGSVNTLPAAADFIMCHAAAKGYVSFRNTVDGSWYIQDLCELLQKYGESLEFTELLTLVNAKVSKREARGNYRVNHLRQVPRFSSVPKKLYFLPK</sequence>
<dbReference type="GO" id="GO:0006508">
    <property type="term" value="P:proteolysis"/>
    <property type="evidence" value="ECO:0007669"/>
    <property type="project" value="InterPro"/>
</dbReference>
<evidence type="ECO:0000313" key="20">
    <source>
        <dbReference type="RefSeq" id="XP_029009076.1"/>
    </source>
</evidence>
<evidence type="ECO:0000256" key="1">
    <source>
        <dbReference type="ARBA" id="ARBA00004251"/>
    </source>
</evidence>
<dbReference type="InterPro" id="IPR001309">
    <property type="entry name" value="Pept_C14_p20"/>
</dbReference>
<evidence type="ECO:0000256" key="2">
    <source>
        <dbReference type="ARBA" id="ARBA00010134"/>
    </source>
</evidence>
<dbReference type="GO" id="GO:0007166">
    <property type="term" value="P:cell surface receptor signaling pathway"/>
    <property type="evidence" value="ECO:0007669"/>
    <property type="project" value="TreeGrafter"/>
</dbReference>
<dbReference type="SMART" id="SM00408">
    <property type="entry name" value="IGc2"/>
    <property type="match status" value="2"/>
</dbReference>
<keyword evidence="7 13" id="KW-0472">Membrane</keyword>
<name>A0A6P7MRW6_BETSP</name>
<evidence type="ECO:0000256" key="9">
    <source>
        <dbReference type="ARBA" id="ARBA00023170"/>
    </source>
</evidence>
<dbReference type="InterPro" id="IPR002138">
    <property type="entry name" value="Pept_C14_p10"/>
</dbReference>
<evidence type="ECO:0000256" key="5">
    <source>
        <dbReference type="ARBA" id="ARBA00022729"/>
    </source>
</evidence>
<dbReference type="PANTHER" id="PTHR25466">
    <property type="entry name" value="T-LYMPHOCYTE ACTIVATION ANTIGEN"/>
    <property type="match status" value="1"/>
</dbReference>
<dbReference type="GO" id="GO:0009897">
    <property type="term" value="C:external side of plasma membrane"/>
    <property type="evidence" value="ECO:0007669"/>
    <property type="project" value="TreeGrafter"/>
</dbReference>
<evidence type="ECO:0000259" key="17">
    <source>
        <dbReference type="PROSITE" id="PS50835"/>
    </source>
</evidence>
<dbReference type="SMART" id="SM00406">
    <property type="entry name" value="IGv"/>
    <property type="match status" value="4"/>
</dbReference>
<dbReference type="Proteomes" id="UP000515150">
    <property type="component" value="Chromosome 1"/>
</dbReference>
<dbReference type="InterPro" id="IPR036179">
    <property type="entry name" value="Ig-like_dom_sf"/>
</dbReference>
<feature type="transmembrane region" description="Helical" evidence="13">
    <location>
        <begin position="131"/>
        <end position="151"/>
    </location>
</feature>
<feature type="domain" description="Ig-like" evidence="17">
    <location>
        <begin position="370"/>
        <end position="480"/>
    </location>
</feature>
<dbReference type="PANTHER" id="PTHR25466:SF14">
    <property type="entry name" value="BUTYROPHILIN SUBFAMILY 2 MEMBER A2-LIKE-RELATED"/>
    <property type="match status" value="1"/>
</dbReference>
<dbReference type="InterPro" id="IPR013783">
    <property type="entry name" value="Ig-like_fold"/>
</dbReference>
<dbReference type="InterPro" id="IPR003598">
    <property type="entry name" value="Ig_sub2"/>
</dbReference>
<dbReference type="PRINTS" id="PR00376">
    <property type="entry name" value="IL1BCENZYME"/>
</dbReference>
<accession>A0A6P7MRW6</accession>
<feature type="domain" description="Ig-like" evidence="17">
    <location>
        <begin position="24"/>
        <end position="118"/>
    </location>
</feature>
<gene>
    <name evidence="19 20" type="primary">LOC114857094</name>
</gene>